<feature type="domain" description="Pleckstrin homology" evidence="3">
    <location>
        <begin position="967"/>
        <end position="1112"/>
    </location>
</feature>
<feature type="compositionally biased region" description="Polar residues" evidence="2">
    <location>
        <begin position="1240"/>
        <end position="1250"/>
    </location>
</feature>
<feature type="region of interest" description="Disordered" evidence="2">
    <location>
        <begin position="600"/>
        <end position="630"/>
    </location>
</feature>
<evidence type="ECO:0000256" key="1">
    <source>
        <dbReference type="SAM" id="Coils"/>
    </source>
</evidence>
<feature type="compositionally biased region" description="Polar residues" evidence="2">
    <location>
        <begin position="449"/>
        <end position="464"/>
    </location>
</feature>
<feature type="compositionally biased region" description="Basic and acidic residues" evidence="2">
    <location>
        <begin position="374"/>
        <end position="390"/>
    </location>
</feature>
<feature type="region of interest" description="Disordered" evidence="2">
    <location>
        <begin position="1162"/>
        <end position="1193"/>
    </location>
</feature>
<feature type="compositionally biased region" description="Polar residues" evidence="2">
    <location>
        <begin position="812"/>
        <end position="825"/>
    </location>
</feature>
<feature type="coiled-coil region" evidence="1">
    <location>
        <begin position="89"/>
        <end position="137"/>
    </location>
</feature>
<feature type="compositionally biased region" description="Polar residues" evidence="2">
    <location>
        <begin position="600"/>
        <end position="609"/>
    </location>
</feature>
<dbReference type="SUPFAM" id="SSF50729">
    <property type="entry name" value="PH domain-like"/>
    <property type="match status" value="1"/>
</dbReference>
<protein>
    <recommendedName>
        <fullName evidence="3">Pleckstrin homology domain-containing protein</fullName>
    </recommendedName>
</protein>
<dbReference type="EMBL" id="JAVRRL010000019">
    <property type="protein sequence ID" value="KAK5114177.1"/>
    <property type="molecule type" value="Genomic_DNA"/>
</dbReference>
<keyword evidence="1" id="KW-0175">Coiled coil</keyword>
<evidence type="ECO:0000313" key="5">
    <source>
        <dbReference type="Proteomes" id="UP001310890"/>
    </source>
</evidence>
<gene>
    <name evidence="4" type="ORF">LTR62_002747</name>
</gene>
<evidence type="ECO:0000313" key="4">
    <source>
        <dbReference type="EMBL" id="KAK5114177.1"/>
    </source>
</evidence>
<proteinExistence type="predicted"/>
<feature type="region of interest" description="Disordered" evidence="2">
    <location>
        <begin position="175"/>
        <end position="203"/>
    </location>
</feature>
<feature type="compositionally biased region" description="Basic and acidic residues" evidence="2">
    <location>
        <begin position="60"/>
        <end position="75"/>
    </location>
</feature>
<feature type="compositionally biased region" description="Polar residues" evidence="2">
    <location>
        <begin position="272"/>
        <end position="291"/>
    </location>
</feature>
<feature type="compositionally biased region" description="Low complexity" evidence="2">
    <location>
        <begin position="1256"/>
        <end position="1271"/>
    </location>
</feature>
<dbReference type="PANTHER" id="PTHR28190">
    <property type="entry name" value="NUCLEAR MIGRATION PROTEIN NUM1"/>
    <property type="match status" value="1"/>
</dbReference>
<dbReference type="PANTHER" id="PTHR28190:SF2">
    <property type="entry name" value="MIGRATION PROTEIN, PUTATIVE (AFU_ORTHOLOGUE AFUA_2G07730)-RELATED"/>
    <property type="match status" value="1"/>
</dbReference>
<feature type="region of interest" description="Disordered" evidence="2">
    <location>
        <begin position="240"/>
        <end position="487"/>
    </location>
</feature>
<feature type="compositionally biased region" description="Acidic residues" evidence="2">
    <location>
        <begin position="308"/>
        <end position="331"/>
    </location>
</feature>
<evidence type="ECO:0000256" key="2">
    <source>
        <dbReference type="SAM" id="MobiDB-lite"/>
    </source>
</evidence>
<organism evidence="4 5">
    <name type="scientific">Meristemomyces frigidus</name>
    <dbReference type="NCBI Taxonomy" id="1508187"/>
    <lineage>
        <taxon>Eukaryota</taxon>
        <taxon>Fungi</taxon>
        <taxon>Dikarya</taxon>
        <taxon>Ascomycota</taxon>
        <taxon>Pezizomycotina</taxon>
        <taxon>Dothideomycetes</taxon>
        <taxon>Dothideomycetidae</taxon>
        <taxon>Mycosphaerellales</taxon>
        <taxon>Teratosphaeriaceae</taxon>
        <taxon>Meristemomyces</taxon>
    </lineage>
</organism>
<evidence type="ECO:0000259" key="3">
    <source>
        <dbReference type="Pfam" id="PF12814"/>
    </source>
</evidence>
<feature type="compositionally biased region" description="Basic and acidic residues" evidence="2">
    <location>
        <begin position="175"/>
        <end position="185"/>
    </location>
</feature>
<feature type="region of interest" description="Disordered" evidence="2">
    <location>
        <begin position="518"/>
        <end position="549"/>
    </location>
</feature>
<feature type="region of interest" description="Disordered" evidence="2">
    <location>
        <begin position="1"/>
        <end position="75"/>
    </location>
</feature>
<dbReference type="Proteomes" id="UP001310890">
    <property type="component" value="Unassembled WGS sequence"/>
</dbReference>
<feature type="compositionally biased region" description="Acidic residues" evidence="2">
    <location>
        <begin position="718"/>
        <end position="733"/>
    </location>
</feature>
<dbReference type="InterPro" id="IPR024774">
    <property type="entry name" value="PH_dom-Mcp5-type"/>
</dbReference>
<name>A0AAN7YS28_9PEZI</name>
<feature type="region of interest" description="Disordered" evidence="2">
    <location>
        <begin position="642"/>
        <end position="670"/>
    </location>
</feature>
<feature type="compositionally biased region" description="Basic and acidic residues" evidence="2">
    <location>
        <begin position="760"/>
        <end position="773"/>
    </location>
</feature>
<dbReference type="GO" id="GO:0000226">
    <property type="term" value="P:microtubule cytoskeleton organization"/>
    <property type="evidence" value="ECO:0007669"/>
    <property type="project" value="TreeGrafter"/>
</dbReference>
<feature type="region of interest" description="Disordered" evidence="2">
    <location>
        <begin position="1233"/>
        <end position="1274"/>
    </location>
</feature>
<dbReference type="InterPro" id="IPR053005">
    <property type="entry name" value="Nuclear_Pos-Cytoskel_Interact"/>
</dbReference>
<dbReference type="GO" id="GO:0005739">
    <property type="term" value="C:mitochondrion"/>
    <property type="evidence" value="ECO:0007669"/>
    <property type="project" value="TreeGrafter"/>
</dbReference>
<dbReference type="GO" id="GO:0005543">
    <property type="term" value="F:phospholipid binding"/>
    <property type="evidence" value="ECO:0007669"/>
    <property type="project" value="InterPro"/>
</dbReference>
<dbReference type="Pfam" id="PF12814">
    <property type="entry name" value="Mcp5_PH"/>
    <property type="match status" value="1"/>
</dbReference>
<dbReference type="GO" id="GO:0015631">
    <property type="term" value="F:tubulin binding"/>
    <property type="evidence" value="ECO:0007669"/>
    <property type="project" value="TreeGrafter"/>
</dbReference>
<feature type="region of interest" description="Disordered" evidence="2">
    <location>
        <begin position="939"/>
        <end position="958"/>
    </location>
</feature>
<feature type="region of interest" description="Disordered" evidence="2">
    <location>
        <begin position="693"/>
        <end position="913"/>
    </location>
</feature>
<feature type="compositionally biased region" description="Low complexity" evidence="2">
    <location>
        <begin position="775"/>
        <end position="791"/>
    </location>
</feature>
<dbReference type="GO" id="GO:0032065">
    <property type="term" value="P:maintenance of protein location in cell cortex"/>
    <property type="evidence" value="ECO:0007669"/>
    <property type="project" value="InterPro"/>
</dbReference>
<dbReference type="GO" id="GO:0005938">
    <property type="term" value="C:cell cortex"/>
    <property type="evidence" value="ECO:0007669"/>
    <property type="project" value="InterPro"/>
</dbReference>
<reference evidence="4" key="1">
    <citation type="submission" date="2023-08" db="EMBL/GenBank/DDBJ databases">
        <title>Black Yeasts Isolated from many extreme environments.</title>
        <authorList>
            <person name="Coleine C."/>
            <person name="Stajich J.E."/>
            <person name="Selbmann L."/>
        </authorList>
    </citation>
    <scope>NUCLEOTIDE SEQUENCE</scope>
    <source>
        <strain evidence="4">CCFEE 5401</strain>
    </source>
</reference>
<comment type="caution">
    <text evidence="4">The sequence shown here is derived from an EMBL/GenBank/DDBJ whole genome shotgun (WGS) entry which is preliminary data.</text>
</comment>
<accession>A0AAN7YS28</accession>
<feature type="compositionally biased region" description="Basic and acidic residues" evidence="2">
    <location>
        <begin position="192"/>
        <end position="203"/>
    </location>
</feature>
<feature type="compositionally biased region" description="Polar residues" evidence="2">
    <location>
        <begin position="695"/>
        <end position="713"/>
    </location>
</feature>
<sequence length="1349" mass="146641">MADYFGEHSTFISSRGFPSPADTPYETPGFLRSKRSSRANTVSREQSSSPPPLPPDASEASEKSREGRYSALDPRRFTPTLHASLVSEILNLRRELDSKNILVENLETNLAGSRTDNEALTEQVARHQRDTREAKQHLLQLEAGTYDAIEAIAKERDVVKQSAEDVKSKLEAVTKKNRRQEEDAARSQSLWEQEKESWENERRQLERRVHVTEGRLRLVVDEMSTQQITAETPAALVDEADDSTTFKDSGFGNESDAASIRSATPVKHRRNASSISFRSRSLRNSASTRASAGTPDHFPKVNGYSLADELDIDEEDEYDLDEFEHGDDQLDYPEPKSRSRMDSMSGGAESKAKRVLGLDSELPNSPGFSRPRSPVKDRQSTCFDHAESLQHDSALTAIRAVESAQHSKPRAEYVDNGYQPSPPSTPRQTRNHSADGQTRIPTVLEPVSTVDTGVQTERPISTNGHGLGSITSSTAPPASPPPTPVVAQSTWEHKAHAANSTSVYATASTQTDVLATDRTTSSSLKRHSLSPPEFVPSIAIHPPTSRPNSPRAYVLPPGTKNASVQTNLRWPGCDAAVQTEEIRVDKRLRLLPASLQPASLTAPRSSLLPSPTFPDVPRPAKQRPSNGGTAIIFTNSKSALEASIPSPPLQSPMESSPEVPRNNSSKSLRDLPLRAIPLGRPVLAPVRAAAEGPLNRSSQYGVTRPLQTSSQLASIDKDSDDSSDDDAGSDLEPSDITGSMPVISRAPPGRFGLSNPPKVVPEDKEVSPDRRPETAGSYGAAPAPSVASSRATTQPGKRPMPKYSSARERSPSFGSAISSTYSIQSVAPPYPIPRRSSSRVLGLAASEGSRSPTPHHGSGDVFARGGIRGSRSHHARQVSLRKVQSATAIRGGKTSPTKRNRGKRSPDLTPIQSMHFDMPTQTRFPIPELPTPLQEQRGFHIPRDSTNTTLPPGTAVSDRRMSAETALIDSIAGTMVGEWMWKYIRKRKSFGITDEAANNFAQDSVNGAINITSHHGTRHKRWVWLSPYERTVMWDSKQPTSGTALLGKKGRKLAIQSVIDVEDNTPIPKGAELSSAFNRSILILTPERALKFTAVSAARHELWMTALSFLARSGQLPGQIPAAQPARPPIPSYEPLSTQQQHAPSFGRAKVRDSVRLAKGKRPIFQHTATHPAPSDSNATALSEPPQDEGADFPAVPRLYIATAKHQRKRSNTSPRLPPPLSALRSVSYSAIASSNTSSRLHPSMTTGSSNRHEMGTSSSRSGSRHGSGASPTSPNFFEAVGTVRMEAFVDPSIRNGVVYVPAPLPPMVSTPHGPRRKRGDSHLSVSTFEKRRAGFVFDENGYDPFKGF</sequence>